<feature type="compositionally biased region" description="Basic and acidic residues" evidence="1">
    <location>
        <begin position="1"/>
        <end position="10"/>
    </location>
</feature>
<evidence type="ECO:0000313" key="3">
    <source>
        <dbReference type="Proteomes" id="UP000092460"/>
    </source>
</evidence>
<dbReference type="EnsemblMetazoa" id="GPPI009406-RA">
    <property type="protein sequence ID" value="GPPI009406-PA"/>
    <property type="gene ID" value="GPPI009406"/>
</dbReference>
<evidence type="ECO:0000313" key="2">
    <source>
        <dbReference type="EnsemblMetazoa" id="GPPI009406-PA"/>
    </source>
</evidence>
<protein>
    <submittedName>
        <fullName evidence="2">Uncharacterized protein</fullName>
    </submittedName>
</protein>
<dbReference type="Proteomes" id="UP000092460">
    <property type="component" value="Unassembled WGS sequence"/>
</dbReference>
<evidence type="ECO:0000256" key="1">
    <source>
        <dbReference type="SAM" id="MobiDB-lite"/>
    </source>
</evidence>
<sequence>MGVLRWRDLPGSRVSVGNHHNNNTANNQNNNHSNRGEVSRHFCIDISVRLYEIKTAKVTGGANVPGYKSSIPQTRIMRDQSRPKYFSVTVIGMLQKIVKYLVNLGCGYDESGIASPVVGRLVRLQCTEICTKNSTK</sequence>
<feature type="region of interest" description="Disordered" evidence="1">
    <location>
        <begin position="1"/>
        <end position="36"/>
    </location>
</feature>
<proteinExistence type="predicted"/>
<accession>A0A1B0AUS8</accession>
<organism evidence="2 3">
    <name type="scientific">Glossina palpalis gambiensis</name>
    <dbReference type="NCBI Taxonomy" id="67801"/>
    <lineage>
        <taxon>Eukaryota</taxon>
        <taxon>Metazoa</taxon>
        <taxon>Ecdysozoa</taxon>
        <taxon>Arthropoda</taxon>
        <taxon>Hexapoda</taxon>
        <taxon>Insecta</taxon>
        <taxon>Pterygota</taxon>
        <taxon>Neoptera</taxon>
        <taxon>Endopterygota</taxon>
        <taxon>Diptera</taxon>
        <taxon>Brachycera</taxon>
        <taxon>Muscomorpha</taxon>
        <taxon>Hippoboscoidea</taxon>
        <taxon>Glossinidae</taxon>
        <taxon>Glossina</taxon>
    </lineage>
</organism>
<feature type="compositionally biased region" description="Low complexity" evidence="1">
    <location>
        <begin position="18"/>
        <end position="33"/>
    </location>
</feature>
<reference evidence="3" key="1">
    <citation type="submission" date="2015-01" db="EMBL/GenBank/DDBJ databases">
        <authorList>
            <person name="Aksoy S."/>
            <person name="Warren W."/>
            <person name="Wilson R.K."/>
        </authorList>
    </citation>
    <scope>NUCLEOTIDE SEQUENCE [LARGE SCALE GENOMIC DNA]</scope>
    <source>
        <strain evidence="3">IAEA</strain>
    </source>
</reference>
<dbReference type="AlphaFoldDB" id="A0A1B0AUS8"/>
<keyword evidence="3" id="KW-1185">Reference proteome</keyword>
<dbReference type="EMBL" id="JXJN01003724">
    <property type="status" value="NOT_ANNOTATED_CDS"/>
    <property type="molecule type" value="Genomic_DNA"/>
</dbReference>
<reference evidence="2" key="2">
    <citation type="submission" date="2020-05" db="UniProtKB">
        <authorList>
            <consortium name="EnsemblMetazoa"/>
        </authorList>
    </citation>
    <scope>IDENTIFICATION</scope>
    <source>
        <strain evidence="2">IAEA</strain>
    </source>
</reference>
<dbReference type="VEuPathDB" id="VectorBase:GPPI009406"/>
<name>A0A1B0AUS8_9MUSC</name>